<dbReference type="EMBL" id="BARS01025312">
    <property type="protein sequence ID" value="GAG02699.1"/>
    <property type="molecule type" value="Genomic_DNA"/>
</dbReference>
<feature type="non-terminal residue" evidence="2">
    <location>
        <position position="1"/>
    </location>
</feature>
<sequence length="217" mass="22905">GDKIGRLNIMAMGSTGMIVQATLDGTTAVVIKVFFNELGVLDTNAGAHSRRLFDHERKVYRTLAGVLGLPQYYGHVVDAGRLDVMLRGAPAIVIGLVHGLPLSQRLAAGDLDKSPVLASKVLAATNRVVAAMHRRGVVHRGLSPDNIVILAGSNGEVAILDLAIAMREGSFNDVSGPFAINPDTAGPAVIVDPVVRSEHDWMAVERAFGTQPRADGC</sequence>
<gene>
    <name evidence="2" type="ORF">S01H1_40019</name>
</gene>
<evidence type="ECO:0000259" key="1">
    <source>
        <dbReference type="PROSITE" id="PS50011"/>
    </source>
</evidence>
<name>X0UA38_9ZZZZ</name>
<dbReference type="AlphaFoldDB" id="X0UA38"/>
<evidence type="ECO:0000313" key="2">
    <source>
        <dbReference type="EMBL" id="GAG02699.1"/>
    </source>
</evidence>
<feature type="domain" description="Protein kinase" evidence="1">
    <location>
        <begin position="4"/>
        <end position="217"/>
    </location>
</feature>
<accession>X0UA38</accession>
<dbReference type="SUPFAM" id="SSF56112">
    <property type="entry name" value="Protein kinase-like (PK-like)"/>
    <property type="match status" value="1"/>
</dbReference>
<organism evidence="2">
    <name type="scientific">marine sediment metagenome</name>
    <dbReference type="NCBI Taxonomy" id="412755"/>
    <lineage>
        <taxon>unclassified sequences</taxon>
        <taxon>metagenomes</taxon>
        <taxon>ecological metagenomes</taxon>
    </lineage>
</organism>
<dbReference type="GO" id="GO:0004672">
    <property type="term" value="F:protein kinase activity"/>
    <property type="evidence" value="ECO:0007669"/>
    <property type="project" value="InterPro"/>
</dbReference>
<dbReference type="InterPro" id="IPR000719">
    <property type="entry name" value="Prot_kinase_dom"/>
</dbReference>
<dbReference type="Gene3D" id="1.10.510.10">
    <property type="entry name" value="Transferase(Phosphotransferase) domain 1"/>
    <property type="match status" value="1"/>
</dbReference>
<dbReference type="GO" id="GO:0005524">
    <property type="term" value="F:ATP binding"/>
    <property type="evidence" value="ECO:0007669"/>
    <property type="project" value="InterPro"/>
</dbReference>
<proteinExistence type="predicted"/>
<dbReference type="InterPro" id="IPR011009">
    <property type="entry name" value="Kinase-like_dom_sf"/>
</dbReference>
<protein>
    <recommendedName>
        <fullName evidence="1">Protein kinase domain-containing protein</fullName>
    </recommendedName>
</protein>
<reference evidence="2" key="1">
    <citation type="journal article" date="2014" name="Front. Microbiol.">
        <title>High frequency of phylogenetically diverse reductive dehalogenase-homologous genes in deep subseafloor sedimentary metagenomes.</title>
        <authorList>
            <person name="Kawai M."/>
            <person name="Futagami T."/>
            <person name="Toyoda A."/>
            <person name="Takaki Y."/>
            <person name="Nishi S."/>
            <person name="Hori S."/>
            <person name="Arai W."/>
            <person name="Tsubouchi T."/>
            <person name="Morono Y."/>
            <person name="Uchiyama I."/>
            <person name="Ito T."/>
            <person name="Fujiyama A."/>
            <person name="Inagaki F."/>
            <person name="Takami H."/>
        </authorList>
    </citation>
    <scope>NUCLEOTIDE SEQUENCE</scope>
    <source>
        <strain evidence="2">Expedition CK06-06</strain>
    </source>
</reference>
<comment type="caution">
    <text evidence="2">The sequence shown here is derived from an EMBL/GenBank/DDBJ whole genome shotgun (WGS) entry which is preliminary data.</text>
</comment>
<dbReference type="PROSITE" id="PS50011">
    <property type="entry name" value="PROTEIN_KINASE_DOM"/>
    <property type="match status" value="1"/>
</dbReference>